<reference evidence="1" key="1">
    <citation type="submission" date="2022-10" db="EMBL/GenBank/DDBJ databases">
        <title>Complete Genome of Trichothecium roseum strain YXFP-22015, a Plant Pathogen Isolated from Citrus.</title>
        <authorList>
            <person name="Wang Y."/>
            <person name="Zhu L."/>
        </authorList>
    </citation>
    <scope>NUCLEOTIDE SEQUENCE</scope>
    <source>
        <strain evidence="1">YXFP-22015</strain>
    </source>
</reference>
<evidence type="ECO:0000313" key="1">
    <source>
        <dbReference type="EMBL" id="KAI9897351.1"/>
    </source>
</evidence>
<sequence length="245" mass="26296">MTSTHSTISPAILYWGTPVLLITSENEDGSDNVCAISSMFCLGRRCVLGFSLDSKTPGNIMRAGECVVNMPDEGMIRHVNALSWTTGVEEPSAAKLAGGYRFVGDKWAHAGLTPQPSDLVRPASVAECPVQMECRLAAVHGLMEDERGATGDGGRAGILVALEMDVVRVRVAHGLRMAGHANRVDPDRWRPMIMSFQHLYGLAPGKLGESALARIDEEHYRPLAADAPGSSANDDDERENQARGG</sequence>
<accession>A0ACC0UTC8</accession>
<dbReference type="Proteomes" id="UP001163324">
    <property type="component" value="Chromosome 7"/>
</dbReference>
<proteinExistence type="predicted"/>
<protein>
    <submittedName>
        <fullName evidence="1">Uncharacterized protein</fullName>
    </submittedName>
</protein>
<organism evidence="1 2">
    <name type="scientific">Trichothecium roseum</name>
    <dbReference type="NCBI Taxonomy" id="47278"/>
    <lineage>
        <taxon>Eukaryota</taxon>
        <taxon>Fungi</taxon>
        <taxon>Dikarya</taxon>
        <taxon>Ascomycota</taxon>
        <taxon>Pezizomycotina</taxon>
        <taxon>Sordariomycetes</taxon>
        <taxon>Hypocreomycetidae</taxon>
        <taxon>Hypocreales</taxon>
        <taxon>Hypocreales incertae sedis</taxon>
        <taxon>Trichothecium</taxon>
    </lineage>
</organism>
<name>A0ACC0UTC8_9HYPO</name>
<dbReference type="EMBL" id="CM047946">
    <property type="protein sequence ID" value="KAI9897351.1"/>
    <property type="molecule type" value="Genomic_DNA"/>
</dbReference>
<keyword evidence="2" id="KW-1185">Reference proteome</keyword>
<comment type="caution">
    <text evidence="1">The sequence shown here is derived from an EMBL/GenBank/DDBJ whole genome shotgun (WGS) entry which is preliminary data.</text>
</comment>
<gene>
    <name evidence="1" type="ORF">N3K66_007207</name>
</gene>
<evidence type="ECO:0000313" key="2">
    <source>
        <dbReference type="Proteomes" id="UP001163324"/>
    </source>
</evidence>